<evidence type="ECO:0000256" key="1">
    <source>
        <dbReference type="SAM" id="SignalP"/>
    </source>
</evidence>
<dbReference type="Proteomes" id="UP000275777">
    <property type="component" value="Chromosome"/>
</dbReference>
<evidence type="ECO:0000313" key="2">
    <source>
        <dbReference type="EMBL" id="VEB42686.1"/>
    </source>
</evidence>
<accession>A0A447TCR2</accession>
<gene>
    <name evidence="2" type="ORF">NCTC9695_03136</name>
</gene>
<proteinExistence type="predicted"/>
<dbReference type="PROSITE" id="PS51257">
    <property type="entry name" value="PROKAR_LIPOPROTEIN"/>
    <property type="match status" value="1"/>
</dbReference>
<sequence length="217" mass="23996">MKSFVILAFSVLLTACASAPPLKANVADLDKSQLVVLQDLHPADEKKREIFSYLITSERYGIFRLGEMDMSPSAMRLLQHRVYEHFHASGPVDIKVHHFVVYLNQQHSFRAGAIGAALGPLGTAAAMGSVKDLLDGSFAVVDPNLFNSMSGDDEWKRGVMSLQENPNDGPAFIVWLDVEINGKRVFVRGVSPMKVPEGKAPYIVALESTYDFLLRQF</sequence>
<organism evidence="2 3">
    <name type="scientific">Chromobacterium violaceum</name>
    <dbReference type="NCBI Taxonomy" id="536"/>
    <lineage>
        <taxon>Bacteria</taxon>
        <taxon>Pseudomonadati</taxon>
        <taxon>Pseudomonadota</taxon>
        <taxon>Betaproteobacteria</taxon>
        <taxon>Neisseriales</taxon>
        <taxon>Chromobacteriaceae</taxon>
        <taxon>Chromobacterium</taxon>
    </lineage>
</organism>
<evidence type="ECO:0008006" key="4">
    <source>
        <dbReference type="Google" id="ProtNLM"/>
    </source>
</evidence>
<dbReference type="EMBL" id="LR134182">
    <property type="protein sequence ID" value="VEB42686.1"/>
    <property type="molecule type" value="Genomic_DNA"/>
</dbReference>
<keyword evidence="1" id="KW-0732">Signal</keyword>
<dbReference type="AlphaFoldDB" id="A0A447TCR2"/>
<name>A0A447TCR2_CHRVL</name>
<feature type="signal peptide" evidence="1">
    <location>
        <begin position="1"/>
        <end position="19"/>
    </location>
</feature>
<reference evidence="2 3" key="1">
    <citation type="submission" date="2018-12" db="EMBL/GenBank/DDBJ databases">
        <authorList>
            <consortium name="Pathogen Informatics"/>
        </authorList>
    </citation>
    <scope>NUCLEOTIDE SEQUENCE [LARGE SCALE GENOMIC DNA]</scope>
    <source>
        <strain evidence="2 3">NCTC9695</strain>
    </source>
</reference>
<protein>
    <recommendedName>
        <fullName evidence="4">Lipoprotein</fullName>
    </recommendedName>
</protein>
<feature type="chain" id="PRO_5019159131" description="Lipoprotein" evidence="1">
    <location>
        <begin position="20"/>
        <end position="217"/>
    </location>
</feature>
<evidence type="ECO:0000313" key="3">
    <source>
        <dbReference type="Proteomes" id="UP000275777"/>
    </source>
</evidence>